<dbReference type="SUPFAM" id="SSF55931">
    <property type="entry name" value="Glutamine synthetase/guanido kinase"/>
    <property type="match status" value="1"/>
</dbReference>
<evidence type="ECO:0000313" key="3">
    <source>
        <dbReference type="EMBL" id="KAK3256895.1"/>
    </source>
</evidence>
<dbReference type="AlphaFoldDB" id="A0AAE0KQM3"/>
<gene>
    <name evidence="3" type="ORF">CYMTET_33996</name>
</gene>
<dbReference type="InterPro" id="IPR008146">
    <property type="entry name" value="Gln_synth_cat_dom"/>
</dbReference>
<protein>
    <recommendedName>
        <fullName evidence="2">GS catalytic domain-containing protein</fullName>
    </recommendedName>
</protein>
<dbReference type="Pfam" id="PF00120">
    <property type="entry name" value="Gln-synt_C"/>
    <property type="match status" value="1"/>
</dbReference>
<feature type="domain" description="GS catalytic" evidence="2">
    <location>
        <begin position="7"/>
        <end position="64"/>
    </location>
</feature>
<keyword evidence="4" id="KW-1185">Reference proteome</keyword>
<dbReference type="Gene3D" id="3.30.590.10">
    <property type="entry name" value="Glutamine synthetase/guanido kinase, catalytic domain"/>
    <property type="match status" value="1"/>
</dbReference>
<evidence type="ECO:0000259" key="2">
    <source>
        <dbReference type="Pfam" id="PF00120"/>
    </source>
</evidence>
<feature type="non-terminal residue" evidence="3">
    <location>
        <position position="1"/>
    </location>
</feature>
<proteinExistence type="inferred from homology"/>
<reference evidence="3 4" key="1">
    <citation type="journal article" date="2015" name="Genome Biol. Evol.">
        <title>Comparative Genomics of a Bacterivorous Green Alga Reveals Evolutionary Causalities and Consequences of Phago-Mixotrophic Mode of Nutrition.</title>
        <authorList>
            <person name="Burns J.A."/>
            <person name="Paasch A."/>
            <person name="Narechania A."/>
            <person name="Kim E."/>
        </authorList>
    </citation>
    <scope>NUCLEOTIDE SEQUENCE [LARGE SCALE GENOMIC DNA]</scope>
    <source>
        <strain evidence="3 4">PLY_AMNH</strain>
    </source>
</reference>
<dbReference type="EMBL" id="LGRX02021244">
    <property type="protein sequence ID" value="KAK3256895.1"/>
    <property type="molecule type" value="Genomic_DNA"/>
</dbReference>
<evidence type="ECO:0000313" key="4">
    <source>
        <dbReference type="Proteomes" id="UP001190700"/>
    </source>
</evidence>
<dbReference type="InterPro" id="IPR014746">
    <property type="entry name" value="Gln_synth/guanido_kin_cat_dom"/>
</dbReference>
<accession>A0AAE0KQM3</accession>
<dbReference type="GO" id="GO:0004356">
    <property type="term" value="F:glutamine synthetase activity"/>
    <property type="evidence" value="ECO:0007669"/>
    <property type="project" value="InterPro"/>
</dbReference>
<comment type="similarity">
    <text evidence="1">Belongs to the glutamine synthetase family.</text>
</comment>
<dbReference type="Proteomes" id="UP001190700">
    <property type="component" value="Unassembled WGS sequence"/>
</dbReference>
<evidence type="ECO:0000256" key="1">
    <source>
        <dbReference type="RuleBase" id="RU000384"/>
    </source>
</evidence>
<sequence length="84" mass="9126">CKLEPPEEAWKAPCTLACGLEAALQALESDAVLVAALGSQFVDWFVRVKRDELAHFSQTSTDSAAEKVVPPALLCWSAQRKAVR</sequence>
<organism evidence="3 4">
    <name type="scientific">Cymbomonas tetramitiformis</name>
    <dbReference type="NCBI Taxonomy" id="36881"/>
    <lineage>
        <taxon>Eukaryota</taxon>
        <taxon>Viridiplantae</taxon>
        <taxon>Chlorophyta</taxon>
        <taxon>Pyramimonadophyceae</taxon>
        <taxon>Pyramimonadales</taxon>
        <taxon>Pyramimonadaceae</taxon>
        <taxon>Cymbomonas</taxon>
    </lineage>
</organism>
<name>A0AAE0KQM3_9CHLO</name>
<comment type="caution">
    <text evidence="3">The sequence shown here is derived from an EMBL/GenBank/DDBJ whole genome shotgun (WGS) entry which is preliminary data.</text>
</comment>